<evidence type="ECO:0008006" key="4">
    <source>
        <dbReference type="Google" id="ProtNLM"/>
    </source>
</evidence>
<name>A0ABX2IMM3_9RHOO</name>
<evidence type="ECO:0000313" key="2">
    <source>
        <dbReference type="EMBL" id="NSL55380.1"/>
    </source>
</evidence>
<dbReference type="RefSeq" id="WP_170021794.1">
    <property type="nucleotide sequence ID" value="NZ_JABCSC020000002.1"/>
</dbReference>
<keyword evidence="1" id="KW-0732">Signal</keyword>
<feature type="signal peptide" evidence="1">
    <location>
        <begin position="1"/>
        <end position="20"/>
    </location>
</feature>
<dbReference type="Proteomes" id="UP000778523">
    <property type="component" value="Unassembled WGS sequence"/>
</dbReference>
<keyword evidence="3" id="KW-1185">Reference proteome</keyword>
<gene>
    <name evidence="2" type="ORF">HJ583_010120</name>
</gene>
<accession>A0ABX2IMM3</accession>
<evidence type="ECO:0000313" key="3">
    <source>
        <dbReference type="Proteomes" id="UP000778523"/>
    </source>
</evidence>
<evidence type="ECO:0000256" key="1">
    <source>
        <dbReference type="SAM" id="SignalP"/>
    </source>
</evidence>
<organism evidence="2 3">
    <name type="scientific">Uliginosibacterium aquaticum</name>
    <dbReference type="NCBI Taxonomy" id="2731212"/>
    <lineage>
        <taxon>Bacteria</taxon>
        <taxon>Pseudomonadati</taxon>
        <taxon>Pseudomonadota</taxon>
        <taxon>Betaproteobacteria</taxon>
        <taxon>Rhodocyclales</taxon>
        <taxon>Zoogloeaceae</taxon>
        <taxon>Uliginosibacterium</taxon>
    </lineage>
</organism>
<dbReference type="EMBL" id="JABCSC020000002">
    <property type="protein sequence ID" value="NSL55380.1"/>
    <property type="molecule type" value="Genomic_DNA"/>
</dbReference>
<reference evidence="2 3" key="1">
    <citation type="submission" date="2020-06" db="EMBL/GenBank/DDBJ databases">
        <title>Draft genome of Uliginosibacterium sp. IMCC34675.</title>
        <authorList>
            <person name="Song J."/>
        </authorList>
    </citation>
    <scope>NUCLEOTIDE SEQUENCE [LARGE SCALE GENOMIC DNA]</scope>
    <source>
        <strain evidence="2 3">IMCC34675</strain>
    </source>
</reference>
<dbReference type="InterPro" id="IPR013783">
    <property type="entry name" value="Ig-like_fold"/>
</dbReference>
<sequence length="132" mass="13049">MRISISSSARSLCHAGGVLALLSLAACGGGTTSDDELSISGITQSATTVDCGAAAYATASVSYDGDVTASDIDYSWVQSSGTSVSLSSSDTSKVYFTAPSSAGTVVLKLTVSTDSLSDSESVSFTVSGSSCS</sequence>
<comment type="caution">
    <text evidence="2">The sequence shown here is derived from an EMBL/GenBank/DDBJ whole genome shotgun (WGS) entry which is preliminary data.</text>
</comment>
<feature type="chain" id="PRO_5045618440" description="Ig-like domain-containing protein" evidence="1">
    <location>
        <begin position="21"/>
        <end position="132"/>
    </location>
</feature>
<dbReference type="PROSITE" id="PS51257">
    <property type="entry name" value="PROKAR_LIPOPROTEIN"/>
    <property type="match status" value="1"/>
</dbReference>
<proteinExistence type="predicted"/>
<protein>
    <recommendedName>
        <fullName evidence="4">Ig-like domain-containing protein</fullName>
    </recommendedName>
</protein>
<dbReference type="Gene3D" id="2.60.40.10">
    <property type="entry name" value="Immunoglobulins"/>
    <property type="match status" value="1"/>
</dbReference>